<keyword evidence="2" id="KW-0732">Signal</keyword>
<proteinExistence type="predicted"/>
<comment type="caution">
    <text evidence="3">The sequence shown here is derived from an EMBL/GenBank/DDBJ whole genome shotgun (WGS) entry which is preliminary data.</text>
</comment>
<evidence type="ECO:0000256" key="1">
    <source>
        <dbReference type="SAM" id="MobiDB-lite"/>
    </source>
</evidence>
<feature type="region of interest" description="Disordered" evidence="1">
    <location>
        <begin position="70"/>
        <end position="93"/>
    </location>
</feature>
<dbReference type="RefSeq" id="WP_344809027.1">
    <property type="nucleotide sequence ID" value="NZ_BAABAB010000049.1"/>
</dbReference>
<evidence type="ECO:0000256" key="2">
    <source>
        <dbReference type="SAM" id="SignalP"/>
    </source>
</evidence>
<dbReference type="EMBL" id="BAABAB010000049">
    <property type="protein sequence ID" value="GAA3638476.1"/>
    <property type="molecule type" value="Genomic_DNA"/>
</dbReference>
<evidence type="ECO:0000313" key="4">
    <source>
        <dbReference type="Proteomes" id="UP001501490"/>
    </source>
</evidence>
<protein>
    <submittedName>
        <fullName evidence="3">Uncharacterized protein</fullName>
    </submittedName>
</protein>
<organism evidence="3 4">
    <name type="scientific">Microlunatus ginsengisoli</name>
    <dbReference type="NCBI Taxonomy" id="363863"/>
    <lineage>
        <taxon>Bacteria</taxon>
        <taxon>Bacillati</taxon>
        <taxon>Actinomycetota</taxon>
        <taxon>Actinomycetes</taxon>
        <taxon>Propionibacteriales</taxon>
        <taxon>Propionibacteriaceae</taxon>
        <taxon>Microlunatus</taxon>
    </lineage>
</organism>
<reference evidence="4" key="1">
    <citation type="journal article" date="2019" name="Int. J. Syst. Evol. Microbiol.">
        <title>The Global Catalogue of Microorganisms (GCM) 10K type strain sequencing project: providing services to taxonomists for standard genome sequencing and annotation.</title>
        <authorList>
            <consortium name="The Broad Institute Genomics Platform"/>
            <consortium name="The Broad Institute Genome Sequencing Center for Infectious Disease"/>
            <person name="Wu L."/>
            <person name="Ma J."/>
        </authorList>
    </citation>
    <scope>NUCLEOTIDE SEQUENCE [LARGE SCALE GENOMIC DNA]</scope>
    <source>
        <strain evidence="4">JCM 16929</strain>
    </source>
</reference>
<evidence type="ECO:0000313" key="3">
    <source>
        <dbReference type="EMBL" id="GAA3638476.1"/>
    </source>
</evidence>
<feature type="signal peptide" evidence="2">
    <location>
        <begin position="1"/>
        <end position="34"/>
    </location>
</feature>
<sequence>MNTNNSNKTSIRRVAGAVLCGLALTAAIGGSASAATPIHEAASKPPSAEGAMSISEVITNKTDQVWTFDSGDSGHSGPGAHWGRRPVQELDPGQSETVSAYSSEALGINLYVAYKLPNGEYVVADDVDAAIGSNGYNAAGVYSTLPDPQLGPTSKADPSYVAQASAGSGWHIDSTFTLSNAASS</sequence>
<gene>
    <name evidence="3" type="ORF">GCM10022236_46110</name>
</gene>
<feature type="chain" id="PRO_5046930596" evidence="2">
    <location>
        <begin position="35"/>
        <end position="184"/>
    </location>
</feature>
<dbReference type="Proteomes" id="UP001501490">
    <property type="component" value="Unassembled WGS sequence"/>
</dbReference>
<name>A0ABP7ARF0_9ACTN</name>
<keyword evidence="4" id="KW-1185">Reference proteome</keyword>
<accession>A0ABP7ARF0</accession>